<dbReference type="InterPro" id="IPR013087">
    <property type="entry name" value="Znf_C2H2_type"/>
</dbReference>
<dbReference type="InterPro" id="IPR013154">
    <property type="entry name" value="ADH-like_N"/>
</dbReference>
<dbReference type="RefSeq" id="WP_354458557.1">
    <property type="nucleotide sequence ID" value="NZ_JBEWSZ010000001.1"/>
</dbReference>
<dbReference type="SUPFAM" id="SSF51735">
    <property type="entry name" value="NAD(P)-binding Rossmann-fold domains"/>
    <property type="match status" value="1"/>
</dbReference>
<dbReference type="Gene3D" id="3.40.50.720">
    <property type="entry name" value="NAD(P)-binding Rossmann-like Domain"/>
    <property type="match status" value="1"/>
</dbReference>
<dbReference type="InterPro" id="IPR013149">
    <property type="entry name" value="ADH-like_C"/>
</dbReference>
<evidence type="ECO:0000256" key="4">
    <source>
        <dbReference type="ARBA" id="ARBA00022723"/>
    </source>
</evidence>
<evidence type="ECO:0000313" key="9">
    <source>
        <dbReference type="EMBL" id="MET2826447.1"/>
    </source>
</evidence>
<dbReference type="InterPro" id="IPR002328">
    <property type="entry name" value="ADH_Zn_CS"/>
</dbReference>
<dbReference type="InterPro" id="IPR020843">
    <property type="entry name" value="ER"/>
</dbReference>
<name>A0ABV2D8V1_9HYPH</name>
<keyword evidence="6" id="KW-0560">Oxidoreductase</keyword>
<accession>A0ABV2D8V1</accession>
<evidence type="ECO:0000256" key="6">
    <source>
        <dbReference type="ARBA" id="ARBA00023002"/>
    </source>
</evidence>
<keyword evidence="10" id="KW-1185">Reference proteome</keyword>
<proteinExistence type="inferred from homology"/>
<sequence length="341" mass="35494">MASGLMSAAVMTAPGQPMRLACLPVPEAGPGEILVRLQACGVCHTDVHIWDGSVVPPHEARPSILGHEGVGTVVALGAGVTGWNVGDSAGVPWLHDTCGLCDECVSGAESFCQHQRAHGLQVPGAFAEYVVANARYAVPLQRDVDPLRMAPVMCAGVTAYGAIRRAQVRSGETVAIFGCGGLGLYAVQIAARQGARVIAVDRDPAKLARASMLGASAAFLADGTLNAAFDADHRAHACINFAPTTATWSAMVAAVRPRGRIVAAAMVSQDVPLNQEWLTATGVCITGTSVGTRGEMQETVAMHVDDPLRSEIVPIKLGDVTEALQSLAEGRAVGRFVIDFR</sequence>
<dbReference type="EMBL" id="JBEWSZ010000001">
    <property type="protein sequence ID" value="MET2826447.1"/>
    <property type="molecule type" value="Genomic_DNA"/>
</dbReference>
<organism evidence="9 10">
    <name type="scientific">Mesorhizobium shangrilense</name>
    <dbReference type="NCBI Taxonomy" id="460060"/>
    <lineage>
        <taxon>Bacteria</taxon>
        <taxon>Pseudomonadati</taxon>
        <taxon>Pseudomonadota</taxon>
        <taxon>Alphaproteobacteria</taxon>
        <taxon>Hyphomicrobiales</taxon>
        <taxon>Phyllobacteriaceae</taxon>
        <taxon>Mesorhizobium</taxon>
    </lineage>
</organism>
<evidence type="ECO:0000259" key="8">
    <source>
        <dbReference type="PROSITE" id="PS00028"/>
    </source>
</evidence>
<dbReference type="SMART" id="SM00829">
    <property type="entry name" value="PKS_ER"/>
    <property type="match status" value="1"/>
</dbReference>
<evidence type="ECO:0000256" key="2">
    <source>
        <dbReference type="ARBA" id="ARBA00008072"/>
    </source>
</evidence>
<dbReference type="EC" id="1.1.1.1" evidence="3"/>
<dbReference type="PROSITE" id="PS00028">
    <property type="entry name" value="ZINC_FINGER_C2H2_1"/>
    <property type="match status" value="1"/>
</dbReference>
<comment type="caution">
    <text evidence="9">The sequence shown here is derived from an EMBL/GenBank/DDBJ whole genome shotgun (WGS) entry which is preliminary data.</text>
</comment>
<evidence type="ECO:0000313" key="10">
    <source>
        <dbReference type="Proteomes" id="UP001548832"/>
    </source>
</evidence>
<comment type="similarity">
    <text evidence="2 7">Belongs to the zinc-containing alcohol dehydrogenase family.</text>
</comment>
<protein>
    <recommendedName>
        <fullName evidence="3">alcohol dehydrogenase</fullName>
        <ecNumber evidence="3">1.1.1.1</ecNumber>
    </recommendedName>
</protein>
<dbReference type="Proteomes" id="UP001548832">
    <property type="component" value="Unassembled WGS sequence"/>
</dbReference>
<dbReference type="PANTHER" id="PTHR42940">
    <property type="entry name" value="ALCOHOL DEHYDROGENASE 1-RELATED"/>
    <property type="match status" value="1"/>
</dbReference>
<evidence type="ECO:0000256" key="7">
    <source>
        <dbReference type="RuleBase" id="RU361277"/>
    </source>
</evidence>
<dbReference type="Pfam" id="PF00107">
    <property type="entry name" value="ADH_zinc_N"/>
    <property type="match status" value="1"/>
</dbReference>
<evidence type="ECO:0000256" key="5">
    <source>
        <dbReference type="ARBA" id="ARBA00022833"/>
    </source>
</evidence>
<reference evidence="9 10" key="1">
    <citation type="submission" date="2024-06" db="EMBL/GenBank/DDBJ databases">
        <authorList>
            <person name="Kim D.-U."/>
        </authorList>
    </citation>
    <scope>NUCLEOTIDE SEQUENCE [LARGE SCALE GENOMIC DNA]</scope>
    <source>
        <strain evidence="9 10">KACC15460</strain>
    </source>
</reference>
<dbReference type="Pfam" id="PF08240">
    <property type="entry name" value="ADH_N"/>
    <property type="match status" value="1"/>
</dbReference>
<comment type="cofactor">
    <cofactor evidence="1 7">
        <name>Zn(2+)</name>
        <dbReference type="ChEBI" id="CHEBI:29105"/>
    </cofactor>
</comment>
<dbReference type="PROSITE" id="PS00059">
    <property type="entry name" value="ADH_ZINC"/>
    <property type="match status" value="1"/>
</dbReference>
<dbReference type="InterPro" id="IPR036291">
    <property type="entry name" value="NAD(P)-bd_dom_sf"/>
</dbReference>
<dbReference type="Gene3D" id="3.90.180.10">
    <property type="entry name" value="Medium-chain alcohol dehydrogenases, catalytic domain"/>
    <property type="match status" value="1"/>
</dbReference>
<evidence type="ECO:0000256" key="1">
    <source>
        <dbReference type="ARBA" id="ARBA00001947"/>
    </source>
</evidence>
<evidence type="ECO:0000256" key="3">
    <source>
        <dbReference type="ARBA" id="ARBA00013190"/>
    </source>
</evidence>
<dbReference type="InterPro" id="IPR011032">
    <property type="entry name" value="GroES-like_sf"/>
</dbReference>
<dbReference type="SUPFAM" id="SSF50129">
    <property type="entry name" value="GroES-like"/>
    <property type="match status" value="1"/>
</dbReference>
<feature type="domain" description="C2H2-type" evidence="8">
    <location>
        <begin position="98"/>
        <end position="118"/>
    </location>
</feature>
<dbReference type="PANTHER" id="PTHR42940:SF8">
    <property type="entry name" value="VACUOLAR PROTEIN SORTING-ASSOCIATED PROTEIN 11"/>
    <property type="match status" value="1"/>
</dbReference>
<gene>
    <name evidence="9" type="ORF">ABVQ20_05615</name>
</gene>
<keyword evidence="4 7" id="KW-0479">Metal-binding</keyword>
<keyword evidence="5 7" id="KW-0862">Zinc</keyword>